<organism evidence="2 3">
    <name type="scientific">Mangrovivirga cuniculi</name>
    <dbReference type="NCBI Taxonomy" id="2715131"/>
    <lineage>
        <taxon>Bacteria</taxon>
        <taxon>Pseudomonadati</taxon>
        <taxon>Bacteroidota</taxon>
        <taxon>Cytophagia</taxon>
        <taxon>Cytophagales</taxon>
        <taxon>Mangrovivirgaceae</taxon>
        <taxon>Mangrovivirga</taxon>
    </lineage>
</organism>
<dbReference type="RefSeq" id="WP_137092141.1">
    <property type="nucleotide sequence ID" value="NZ_CP028923.1"/>
</dbReference>
<dbReference type="Proteomes" id="UP000298616">
    <property type="component" value="Chromosome"/>
</dbReference>
<dbReference type="OrthoDB" id="8564954at2"/>
<dbReference type="InterPro" id="IPR046715">
    <property type="entry name" value="DUF6607"/>
</dbReference>
<gene>
    <name evidence="2" type="ORF">DCC35_18345</name>
</gene>
<evidence type="ECO:0000313" key="2">
    <source>
        <dbReference type="EMBL" id="QCK16550.1"/>
    </source>
</evidence>
<sequence>MKKLTLFLLLGAFSLSILAQSKKQKDLEAIKNMCGCYEVSFNFAETFNYSEDSTYKGSEVKHSGAIEWVQLVEDSDNKLVLQHLLVVGSPESQKVIKHWRQDWLYENPDLYMYQASNKWKYVKKADDEVKGQWTQKVYQVDDSPRYEGSATWVHVDGKSYWENTTDAPLPRREYTKRDDYNLTVRTNRHQITETGWIHEQDNDKVIRTDEKDFVLAQEKGYNFYTRVDDEKCKKAKDWWKNNQNTWKLIRSNWDEIFAMKQDVELKNKVEGKRLFEYIFALDKSATNEDIKNILESFIN</sequence>
<evidence type="ECO:0008006" key="4">
    <source>
        <dbReference type="Google" id="ProtNLM"/>
    </source>
</evidence>
<evidence type="ECO:0000256" key="1">
    <source>
        <dbReference type="SAM" id="SignalP"/>
    </source>
</evidence>
<dbReference type="Pfam" id="PF20311">
    <property type="entry name" value="DUF6607"/>
    <property type="match status" value="1"/>
</dbReference>
<dbReference type="EMBL" id="CP028923">
    <property type="protein sequence ID" value="QCK16550.1"/>
    <property type="molecule type" value="Genomic_DNA"/>
</dbReference>
<name>A0A4D7JSU0_9BACT</name>
<accession>A0A4D7JSU0</accession>
<dbReference type="AlphaFoldDB" id="A0A4D7JSU0"/>
<keyword evidence="1" id="KW-0732">Signal</keyword>
<protein>
    <recommendedName>
        <fullName evidence="4">DKNYY family protein</fullName>
    </recommendedName>
</protein>
<evidence type="ECO:0000313" key="3">
    <source>
        <dbReference type="Proteomes" id="UP000298616"/>
    </source>
</evidence>
<proteinExistence type="predicted"/>
<dbReference type="KEGG" id="fpf:DCC35_18345"/>
<keyword evidence="3" id="KW-1185">Reference proteome</keyword>
<reference evidence="2 3" key="1">
    <citation type="submission" date="2018-04" db="EMBL/GenBank/DDBJ databases">
        <title>Complete genome uncultured novel isolate.</title>
        <authorList>
            <person name="Merlino G."/>
        </authorList>
    </citation>
    <scope>NUCLEOTIDE SEQUENCE [LARGE SCALE GENOMIC DNA]</scope>
    <source>
        <strain evidence="3">R1DC9</strain>
    </source>
</reference>
<feature type="chain" id="PRO_5020528891" description="DKNYY family protein" evidence="1">
    <location>
        <begin position="20"/>
        <end position="299"/>
    </location>
</feature>
<feature type="signal peptide" evidence="1">
    <location>
        <begin position="1"/>
        <end position="19"/>
    </location>
</feature>